<feature type="coiled-coil region" evidence="1">
    <location>
        <begin position="425"/>
        <end position="473"/>
    </location>
</feature>
<name>A0AAP0P0X7_9MAGN</name>
<accession>A0AAP0P0X7</accession>
<feature type="compositionally biased region" description="Polar residues" evidence="2">
    <location>
        <begin position="715"/>
        <end position="731"/>
    </location>
</feature>
<proteinExistence type="predicted"/>
<sequence length="756" mass="84602">MSWLRSAVNKAVEVGGKNNLTRAVRSYADTVVHHAGQAVAEGAKILQDRMIGRNFKSFKHTVRRLEEVSVSCRGEERTQLLRRWLVALKEIERLSAASSDGSEQVLEQTPGSDESKDTTARPSLILVIMPSPFVFIYCGIGVHSNAEKNNVLLKILEAPGEEEVSILLEIFGLCLTGGKEVHNAIVSSVQDLAKAFSTYQDEVLVLISALQAVSDFKFLTDAESLIVQKKLDEMREKHTLTSEEHEEKPNISTVEALKVALAEVRLCSRLEALLLQKKSLFAGDSPDIRSQKPKQNEMIPLLDHCSMLGQLAQYNGGLYAAFGKDESLHVTTYHSLFAVVLLYLTTRFFSDPQIDKLKVLSQSLASSMSKAEKRISDHRVLHVLGKMLSSDGYMASEKFNLHFIHQREDALKFRATKANEAGDIEKDLASEISSLEKQRDELEAELKRVNISLSAALARLRNAREEREQFDEASNQIVTHLKAKEDELSKSIASCKVEADVVNTWINFLEDTWALQSTYMEQKDQQAKYMQLPPIDLSFPSSSCINAVFRAELEKFVNYFIELVIRLLSSYKEELAPSIGRIRTFVENLKNIDGSDGAPGVGSENAQVLNPRKNVEEEYLQYEAKVQALNLIYRNDLQCSGQHKRAFLRPAGKYSWEDSPKVKELFDSIEKIREEFELIERPTLELEIPPPKANTSSQSKLQKSPSQPSTPKADASSQFKVQSPRHPSTPSKNDDFRGSPSAIADQSLDTAAELAN</sequence>
<protein>
    <submittedName>
        <fullName evidence="3">Uncharacterized protein</fullName>
    </submittedName>
</protein>
<evidence type="ECO:0000313" key="3">
    <source>
        <dbReference type="EMBL" id="KAK9127177.1"/>
    </source>
</evidence>
<dbReference type="PANTHER" id="PTHR34121">
    <property type="entry name" value="MYOSIN-11"/>
    <property type="match status" value="1"/>
</dbReference>
<reference evidence="3 4" key="1">
    <citation type="submission" date="2024-01" db="EMBL/GenBank/DDBJ databases">
        <title>Genome assemblies of Stephania.</title>
        <authorList>
            <person name="Yang L."/>
        </authorList>
    </citation>
    <scope>NUCLEOTIDE SEQUENCE [LARGE SCALE GENOMIC DNA]</scope>
    <source>
        <strain evidence="3">YNDBR</strain>
        <tissue evidence="3">Leaf</tissue>
    </source>
</reference>
<gene>
    <name evidence="3" type="ORF">Syun_015974</name>
</gene>
<comment type="caution">
    <text evidence="3">The sequence shown here is derived from an EMBL/GenBank/DDBJ whole genome shotgun (WGS) entry which is preliminary data.</text>
</comment>
<evidence type="ECO:0000256" key="1">
    <source>
        <dbReference type="SAM" id="Coils"/>
    </source>
</evidence>
<feature type="region of interest" description="Disordered" evidence="2">
    <location>
        <begin position="683"/>
        <end position="756"/>
    </location>
</feature>
<evidence type="ECO:0000256" key="2">
    <source>
        <dbReference type="SAM" id="MobiDB-lite"/>
    </source>
</evidence>
<feature type="compositionally biased region" description="Low complexity" evidence="2">
    <location>
        <begin position="695"/>
        <end position="712"/>
    </location>
</feature>
<evidence type="ECO:0000313" key="4">
    <source>
        <dbReference type="Proteomes" id="UP001420932"/>
    </source>
</evidence>
<keyword evidence="1" id="KW-0175">Coiled coil</keyword>
<keyword evidence="4" id="KW-1185">Reference proteome</keyword>
<dbReference type="AlphaFoldDB" id="A0AAP0P0X7"/>
<dbReference type="EMBL" id="JBBNAF010000007">
    <property type="protein sequence ID" value="KAK9127177.1"/>
    <property type="molecule type" value="Genomic_DNA"/>
</dbReference>
<dbReference type="Proteomes" id="UP001420932">
    <property type="component" value="Unassembled WGS sequence"/>
</dbReference>
<organism evidence="3 4">
    <name type="scientific">Stephania yunnanensis</name>
    <dbReference type="NCBI Taxonomy" id="152371"/>
    <lineage>
        <taxon>Eukaryota</taxon>
        <taxon>Viridiplantae</taxon>
        <taxon>Streptophyta</taxon>
        <taxon>Embryophyta</taxon>
        <taxon>Tracheophyta</taxon>
        <taxon>Spermatophyta</taxon>
        <taxon>Magnoliopsida</taxon>
        <taxon>Ranunculales</taxon>
        <taxon>Menispermaceae</taxon>
        <taxon>Menispermoideae</taxon>
        <taxon>Cissampelideae</taxon>
        <taxon>Stephania</taxon>
    </lineage>
</organism>
<dbReference type="PANTHER" id="PTHR34121:SF1">
    <property type="entry name" value="FILAMIN-A-INTERACTING PROTEIN 1"/>
    <property type="match status" value="1"/>
</dbReference>